<dbReference type="Proteomes" id="UP000007939">
    <property type="component" value="Chromosome"/>
</dbReference>
<reference evidence="2" key="1">
    <citation type="submission" date="2011-04" db="EMBL/GenBank/DDBJ databases">
        <title>The complete genome of Spirochaeta coccoides DSM 17374.</title>
        <authorList>
            <person name="Lucas S."/>
            <person name="Copeland A."/>
            <person name="Lapidus A."/>
            <person name="Bruce D."/>
            <person name="Goodwin L."/>
            <person name="Pitluck S."/>
            <person name="Peters L."/>
            <person name="Kyrpides N."/>
            <person name="Mavromatis K."/>
            <person name="Pagani I."/>
            <person name="Ivanova N."/>
            <person name="Ovchinnikova G."/>
            <person name="Lu M."/>
            <person name="Detter J.C."/>
            <person name="Tapia R."/>
            <person name="Han C."/>
            <person name="Land M."/>
            <person name="Hauser L."/>
            <person name="Markowitz V."/>
            <person name="Cheng J.-F."/>
            <person name="Hugenholtz P."/>
            <person name="Woyke T."/>
            <person name="Wu D."/>
            <person name="Spring S."/>
            <person name="Schroeder M."/>
            <person name="Brambilla E."/>
            <person name="Klenk H.-P."/>
            <person name="Eisen J.A."/>
        </authorList>
    </citation>
    <scope>NUCLEOTIDE SEQUENCE [LARGE SCALE GENOMIC DNA]</scope>
    <source>
        <strain evidence="2">ATCC BAA-1237 / DSM 17374 / SPN1</strain>
    </source>
</reference>
<keyword evidence="2" id="KW-1185">Reference proteome</keyword>
<organism evidence="1 2">
    <name type="scientific">Parasphaerochaeta coccoides (strain ATCC BAA-1237 / DSM 17374 / SPN1)</name>
    <name type="common">Sphaerochaeta coccoides</name>
    <dbReference type="NCBI Taxonomy" id="760011"/>
    <lineage>
        <taxon>Bacteria</taxon>
        <taxon>Pseudomonadati</taxon>
        <taxon>Spirochaetota</taxon>
        <taxon>Spirochaetia</taxon>
        <taxon>Spirochaetales</taxon>
        <taxon>Sphaerochaetaceae</taxon>
        <taxon>Parasphaerochaeta</taxon>
    </lineage>
</organism>
<evidence type="ECO:0008006" key="3">
    <source>
        <dbReference type="Google" id="ProtNLM"/>
    </source>
</evidence>
<evidence type="ECO:0000313" key="1">
    <source>
        <dbReference type="EMBL" id="AEC02694.1"/>
    </source>
</evidence>
<sequence>MKKKIIVGIVLLTVVLSGLYASDFHFVFGDLDQHPEIVGGFLPSYFNSGAGYTGLSLNEGDVTEFQFLAGAGYIQNKLWQSDVNGTHGYLLDSPLTYDVLRFDWNLRFRQGFGTSWVPDTDLITAYVSYNGRFEDSRDSIVKGKDRKMWGTDSPVLSIGNALDQLDNPYDIYEYLTPDETTGKRSHLGTSFSIGATLNMMDERKLNQDGLLVKVQLDWAPRALNSALSGVADYYSAYINAVAGKTLYSLYDGDDHVFSITLVDRANVAWIDGKVVPAYAQRPFSLGRKVRGFTTASYNRQFTAVNNFDIRLSGPEPVIAGIFPRVNIFFDAGIAAGNTLHTNRGGAADFLASTGAQVTVSFFDFIDLGYQVAYLIKGDNYVNGSDSRIATSVTFFLDF</sequence>
<name>F4GIS6_PARC1</name>
<dbReference type="EMBL" id="CP002659">
    <property type="protein sequence ID" value="AEC02694.1"/>
    <property type="molecule type" value="Genomic_DNA"/>
</dbReference>
<dbReference type="RefSeq" id="WP_013740088.1">
    <property type="nucleotide sequence ID" value="NC_015436.1"/>
</dbReference>
<dbReference type="AlphaFoldDB" id="F4GIS6"/>
<gene>
    <name evidence="1" type="ordered locus">Spico_1491</name>
</gene>
<accession>F4GIS6</accession>
<evidence type="ECO:0000313" key="2">
    <source>
        <dbReference type="Proteomes" id="UP000007939"/>
    </source>
</evidence>
<protein>
    <recommendedName>
        <fullName evidence="3">Alginate export domain-containing protein</fullName>
    </recommendedName>
</protein>
<dbReference type="KEGG" id="scc:Spico_1491"/>
<proteinExistence type="predicted"/>
<dbReference type="eggNOG" id="COG4775">
    <property type="taxonomic scope" value="Bacteria"/>
</dbReference>
<dbReference type="HOGENOM" id="CLU_752070_0_0_12"/>
<reference evidence="1 2" key="2">
    <citation type="journal article" date="2012" name="Stand. Genomic Sci.">
        <title>Complete genome sequence of the termite hindgut bacterium Spirochaeta coccoides type strain (SPN1(T)), reclassification in the genus Sphaerochaeta as Sphaerochaeta coccoides comb. nov. and emendations of the family Spirochaetaceae and the genus Sphaerochaeta.</title>
        <authorList>
            <person name="Abt B."/>
            <person name="Han C."/>
            <person name="Scheuner C."/>
            <person name="Lu M."/>
            <person name="Lapidus A."/>
            <person name="Nolan M."/>
            <person name="Lucas S."/>
            <person name="Hammon N."/>
            <person name="Deshpande S."/>
            <person name="Cheng J.F."/>
            <person name="Tapia R."/>
            <person name="Goodwin L.A."/>
            <person name="Pitluck S."/>
            <person name="Liolios K."/>
            <person name="Pagani I."/>
            <person name="Ivanova N."/>
            <person name="Mavromatis K."/>
            <person name="Mikhailova N."/>
            <person name="Huntemann M."/>
            <person name="Pati A."/>
            <person name="Chen A."/>
            <person name="Palaniappan K."/>
            <person name="Land M."/>
            <person name="Hauser L."/>
            <person name="Brambilla E.M."/>
            <person name="Rohde M."/>
            <person name="Spring S."/>
            <person name="Gronow S."/>
            <person name="Goker M."/>
            <person name="Woyke T."/>
            <person name="Bristow J."/>
            <person name="Eisen J.A."/>
            <person name="Markowitz V."/>
            <person name="Hugenholtz P."/>
            <person name="Kyrpides N.C."/>
            <person name="Klenk H.P."/>
            <person name="Detter J.C."/>
        </authorList>
    </citation>
    <scope>NUCLEOTIDE SEQUENCE [LARGE SCALE GENOMIC DNA]</scope>
    <source>
        <strain evidence="2">ATCC BAA-1237 / DSM 17374 / SPN1</strain>
    </source>
</reference>
<dbReference type="STRING" id="760011.Spico_1491"/>
<dbReference type="OrthoDB" id="369271at2"/>